<feature type="binding site" evidence="9">
    <location>
        <position position="67"/>
    </location>
    <ligand>
        <name>ATP</name>
        <dbReference type="ChEBI" id="CHEBI:30616"/>
    </ligand>
</feature>
<dbReference type="Pfam" id="PF16573">
    <property type="entry name" value="CLP1_N"/>
    <property type="match status" value="1"/>
</dbReference>
<accession>A0AA97NM62</accession>
<comment type="subunit">
    <text evidence="9">Component of a pre-mRNA cleavage factor complex. Interacts directly with PCF11.</text>
</comment>
<dbReference type="InterPro" id="IPR028606">
    <property type="entry name" value="Clp1"/>
</dbReference>
<keyword evidence="6 9" id="KW-0547">Nucleotide-binding</keyword>
<evidence type="ECO:0000256" key="7">
    <source>
        <dbReference type="ARBA" id="ARBA00022840"/>
    </source>
</evidence>
<evidence type="ECO:0000313" key="14">
    <source>
        <dbReference type="EMBL" id="ELQ32691.1"/>
    </source>
</evidence>
<comment type="function">
    <text evidence="9">Required for endonucleolytic cleavage during polyadenylation-dependent pre-mRNA 3'-end formation.</text>
</comment>
<evidence type="ECO:0000256" key="10">
    <source>
        <dbReference type="SAM" id="MobiDB-lite"/>
    </source>
</evidence>
<keyword evidence="5 9" id="KW-0507">mRNA processing</keyword>
<dbReference type="EMBL" id="JH793517">
    <property type="protein sequence ID" value="ELQ32691.1"/>
    <property type="molecule type" value="Genomic_DNA"/>
</dbReference>
<evidence type="ECO:0000256" key="4">
    <source>
        <dbReference type="ARBA" id="ARBA00019824"/>
    </source>
</evidence>
<dbReference type="GO" id="GO:0005524">
    <property type="term" value="F:ATP binding"/>
    <property type="evidence" value="ECO:0007669"/>
    <property type="project" value="UniProtKB-UniRule"/>
</dbReference>
<comment type="subcellular location">
    <subcellularLocation>
        <location evidence="2 9">Nucleus</location>
    </subcellularLocation>
</comment>
<dbReference type="Pfam" id="PF06807">
    <property type="entry name" value="Clp1"/>
    <property type="match status" value="1"/>
</dbReference>
<protein>
    <recommendedName>
        <fullName evidence="4">Polynucleotide 5'-hydroxyl-kinase GRC3</fullName>
    </recommendedName>
    <alternativeName>
        <fullName evidence="3">Polynucleotide 5'-hydroxyl-kinase grc3</fullName>
    </alternativeName>
</protein>
<dbReference type="Gene3D" id="2.40.30.330">
    <property type="entry name" value="Pre-mRNA cleavage complex subunit Clp1, C-terminal domain"/>
    <property type="match status" value="1"/>
</dbReference>
<feature type="domain" description="Clp1 P-loop" evidence="13">
    <location>
        <begin position="134"/>
        <end position="339"/>
    </location>
</feature>
<evidence type="ECO:0000259" key="11">
    <source>
        <dbReference type="Pfam" id="PF06807"/>
    </source>
</evidence>
<feature type="domain" description="Clp1 N-terminal" evidence="12">
    <location>
        <begin position="22"/>
        <end position="114"/>
    </location>
</feature>
<dbReference type="InterPro" id="IPR038239">
    <property type="entry name" value="Clp1_N_sf"/>
</dbReference>
<evidence type="ECO:0000256" key="3">
    <source>
        <dbReference type="ARBA" id="ARBA00018706"/>
    </source>
</evidence>
<feature type="domain" description="Clp1 C-terminal" evidence="11">
    <location>
        <begin position="346"/>
        <end position="448"/>
    </location>
</feature>
<dbReference type="AlphaFoldDB" id="A0AA97NM62"/>
<dbReference type="HAMAP" id="MF_03035">
    <property type="entry name" value="Clp1"/>
    <property type="match status" value="1"/>
</dbReference>
<dbReference type="Gene3D" id="3.40.50.300">
    <property type="entry name" value="P-loop containing nucleotide triphosphate hydrolases"/>
    <property type="match status" value="1"/>
</dbReference>
<dbReference type="InterPro" id="IPR045116">
    <property type="entry name" value="Clp1/Grc3"/>
</dbReference>
<evidence type="ECO:0000256" key="8">
    <source>
        <dbReference type="ARBA" id="ARBA00023242"/>
    </source>
</evidence>
<evidence type="ECO:0000259" key="12">
    <source>
        <dbReference type="Pfam" id="PF16573"/>
    </source>
</evidence>
<dbReference type="SMR" id="A0AA97NM62"/>
<sequence length="455" mass="48583">MSIPGLGLIPEKPATSASRTYTLEPRQEYRFSVSHGASITITLTRGTAERDGTELALNVAYTLSGVKSKILSWHGANLSIEGITDHESVAGPDDAANTAHLNLHAFLQRSREAAARNNGGGRSAPHGPRVLVAGKTGCGRTSLVRTLAAWATRTGAQPMVVDADPGEGLLTLPGTLSAAVFGTVMDVASEGGWGAAPSSGPSAVPVKLPLVFYYGRRRVEEDRDLYKGVVNSISSAISARAADDPAVRSAGMLIDTPPYVEGKGADVLIHIAEELNVNIIVTIDTPSLHTELTQRFSGVKNVLGEHVSVVALDKSSGVMERDEGFLQHMGEASIKEYFFGDAKITLSPFTQQVAFDELAIYTSPEASDYSAEPGALERIPQPLPEMAHWVLAMMDAAPNDPPHKIRYAPVSGFVYVAAVDKERRRMKILAPVSGRLGDKPLVWGKWPEPHINLLG</sequence>
<evidence type="ECO:0000256" key="5">
    <source>
        <dbReference type="ARBA" id="ARBA00022664"/>
    </source>
</evidence>
<dbReference type="PANTHER" id="PTHR12755:SF6">
    <property type="entry name" value="POLYRIBONUCLEOTIDE 5'-HYDROXYL-KINASE CLP1"/>
    <property type="match status" value="1"/>
</dbReference>
<dbReference type="InterPro" id="IPR038238">
    <property type="entry name" value="Clp1_C_sf"/>
</dbReference>
<keyword evidence="8 9" id="KW-0539">Nucleus</keyword>
<feature type="binding site" evidence="9">
    <location>
        <begin position="137"/>
        <end position="142"/>
    </location>
    <ligand>
        <name>ATP</name>
        <dbReference type="ChEBI" id="CHEBI:30616"/>
    </ligand>
</feature>
<dbReference type="InterPro" id="IPR027417">
    <property type="entry name" value="P-loop_NTPase"/>
</dbReference>
<dbReference type="SUPFAM" id="SSF52540">
    <property type="entry name" value="P-loop containing nucleoside triphosphate hydrolases"/>
    <property type="match status" value="1"/>
</dbReference>
<evidence type="ECO:0000256" key="6">
    <source>
        <dbReference type="ARBA" id="ARBA00022741"/>
    </source>
</evidence>
<evidence type="ECO:0000256" key="1">
    <source>
        <dbReference type="ARBA" id="ARBA00003798"/>
    </source>
</evidence>
<feature type="binding site" evidence="9">
    <location>
        <position position="28"/>
    </location>
    <ligand>
        <name>ATP</name>
        <dbReference type="ChEBI" id="CHEBI:30616"/>
    </ligand>
</feature>
<dbReference type="GO" id="GO:0006388">
    <property type="term" value="P:tRNA splicing, via endonucleolytic cleavage and ligation"/>
    <property type="evidence" value="ECO:0007669"/>
    <property type="project" value="TreeGrafter"/>
</dbReference>
<dbReference type="GO" id="GO:0005849">
    <property type="term" value="C:mRNA cleavage factor complex"/>
    <property type="evidence" value="ECO:0007669"/>
    <property type="project" value="UniProtKB-UniRule"/>
</dbReference>
<dbReference type="Gene3D" id="2.60.120.1030">
    <property type="entry name" value="Clp1, DNA binding domain"/>
    <property type="match status" value="1"/>
</dbReference>
<comment type="similarity">
    <text evidence="9">Belongs to the Clp1 family. Clp1 subfamily.</text>
</comment>
<dbReference type="InterPro" id="IPR032319">
    <property type="entry name" value="CLP1_P"/>
</dbReference>
<dbReference type="InterPro" id="IPR032324">
    <property type="entry name" value="Clp1_N"/>
</dbReference>
<dbReference type="GO" id="GO:0051731">
    <property type="term" value="F:polynucleotide 5'-hydroxyl-kinase activity"/>
    <property type="evidence" value="ECO:0007669"/>
    <property type="project" value="InterPro"/>
</dbReference>
<dbReference type="PANTHER" id="PTHR12755">
    <property type="entry name" value="CLEAVAGE/POLYADENYLATION FACTOR IA SUBUNIT CLP1P"/>
    <property type="match status" value="1"/>
</dbReference>
<reference evidence="14" key="1">
    <citation type="journal article" date="2012" name="PLoS Genet.">
        <title>Comparative analysis of the genomes of two field isolates of the rice blast fungus Magnaporthe oryzae.</title>
        <authorList>
            <person name="Xue M."/>
            <person name="Yang J."/>
            <person name="Li Z."/>
            <person name="Hu S."/>
            <person name="Yao N."/>
            <person name="Dean R.A."/>
            <person name="Zhao W."/>
            <person name="Shen M."/>
            <person name="Zhang H."/>
            <person name="Li C."/>
            <person name="Liu L."/>
            <person name="Cao L."/>
            <person name="Xu X."/>
            <person name="Xing Y."/>
            <person name="Hsiang T."/>
            <person name="Zhang Z."/>
            <person name="Xu J.R."/>
            <person name="Peng Y.L."/>
        </authorList>
    </citation>
    <scope>NUCLEOTIDE SEQUENCE</scope>
    <source>
        <strain evidence="14">Y34</strain>
    </source>
</reference>
<gene>
    <name evidence="9" type="primary">CLP1</name>
    <name evidence="14" type="ORF">OOU_Y34scaffold01073g9</name>
</gene>
<evidence type="ECO:0000256" key="2">
    <source>
        <dbReference type="ARBA" id="ARBA00004123"/>
    </source>
</evidence>
<organism evidence="14">
    <name type="scientific">Pyricularia oryzae (strain Y34)</name>
    <name type="common">Rice blast fungus</name>
    <name type="synonym">Magnaporthe oryzae</name>
    <dbReference type="NCBI Taxonomy" id="1143189"/>
    <lineage>
        <taxon>Eukaryota</taxon>
        <taxon>Fungi</taxon>
        <taxon>Dikarya</taxon>
        <taxon>Ascomycota</taxon>
        <taxon>Pezizomycotina</taxon>
        <taxon>Sordariomycetes</taxon>
        <taxon>Sordariomycetidae</taxon>
        <taxon>Magnaporthales</taxon>
        <taxon>Pyriculariaceae</taxon>
        <taxon>Pyricularia</taxon>
    </lineage>
</organism>
<proteinExistence type="inferred from homology"/>
<dbReference type="InterPro" id="IPR010655">
    <property type="entry name" value="Clp1_C"/>
</dbReference>
<evidence type="ECO:0000256" key="9">
    <source>
        <dbReference type="HAMAP-Rule" id="MF_03035"/>
    </source>
</evidence>
<dbReference type="Proteomes" id="UP000011086">
    <property type="component" value="Unassembled WGS sequence"/>
</dbReference>
<dbReference type="GO" id="GO:0031124">
    <property type="term" value="P:mRNA 3'-end processing"/>
    <property type="evidence" value="ECO:0007669"/>
    <property type="project" value="UniProtKB-UniRule"/>
</dbReference>
<dbReference type="Pfam" id="PF16575">
    <property type="entry name" value="CLP1_P"/>
    <property type="match status" value="1"/>
</dbReference>
<comment type="function">
    <text evidence="1">Polynucleotide 5'-kinase involved in rRNA processing.</text>
</comment>
<evidence type="ECO:0000259" key="13">
    <source>
        <dbReference type="Pfam" id="PF16575"/>
    </source>
</evidence>
<feature type="region of interest" description="Disordered" evidence="10">
    <location>
        <begin position="112"/>
        <end position="131"/>
    </location>
</feature>
<keyword evidence="7 9" id="KW-0067">ATP-binding</keyword>
<name>A0AA97NM62_PYRO3</name>